<dbReference type="SUPFAM" id="SSF53448">
    <property type="entry name" value="Nucleotide-diphospho-sugar transferases"/>
    <property type="match status" value="1"/>
</dbReference>
<reference evidence="3" key="1">
    <citation type="journal article" date="2019" name="Int. J. Syst. Evol. Microbiol.">
        <title>The Global Catalogue of Microorganisms (GCM) 10K type strain sequencing project: providing services to taxonomists for standard genome sequencing and annotation.</title>
        <authorList>
            <consortium name="The Broad Institute Genomics Platform"/>
            <consortium name="The Broad Institute Genome Sequencing Center for Infectious Disease"/>
            <person name="Wu L."/>
            <person name="Ma J."/>
        </authorList>
    </citation>
    <scope>NUCLEOTIDE SEQUENCE [LARGE SCALE GENOMIC DNA]</scope>
    <source>
        <strain evidence="3">KCTC 23984</strain>
    </source>
</reference>
<sequence>MSSLPQSILPLVSVIIPCYNHGAYLQEAFQSIWSQNYPALEVIVVDDGSIDNTKEVAEGVEGVKYVYQENQGLSAARNTGISHSKGELLVFLDADDWLLPNAVHTNVRCLLQNEKLAFVSGGHDKVFIDEGTVKEEAHEVPSEHYVHLLKGNYIGMHATVMYRRWVFDEFTYDTSLKACEDYDLYLRITRKYPVLHHTEKIAAYRLHTTNMSGNIPFMLATALQVLDRQHQHIQTAAEKDAFEKGHAIWKDYYCEELYNKLLSKKVTASTEALSTLVKHKPVLGIKYMLKSIMHA</sequence>
<evidence type="ECO:0000313" key="3">
    <source>
        <dbReference type="Proteomes" id="UP001597641"/>
    </source>
</evidence>
<dbReference type="EMBL" id="JBHUOX010000007">
    <property type="protein sequence ID" value="MFD3000906.1"/>
    <property type="molecule type" value="Genomic_DNA"/>
</dbReference>
<dbReference type="RefSeq" id="WP_377484429.1">
    <property type="nucleotide sequence ID" value="NZ_JBHUOX010000007.1"/>
</dbReference>
<accession>A0ABW6BUZ3</accession>
<protein>
    <submittedName>
        <fullName evidence="2">Glycosyltransferase family 2 protein</fullName>
    </submittedName>
</protein>
<feature type="domain" description="Glycosyltransferase 2-like" evidence="1">
    <location>
        <begin position="13"/>
        <end position="136"/>
    </location>
</feature>
<proteinExistence type="predicted"/>
<name>A0ABW6BUZ3_9BACT</name>
<dbReference type="InterPro" id="IPR001173">
    <property type="entry name" value="Glyco_trans_2-like"/>
</dbReference>
<keyword evidence="3" id="KW-1185">Reference proteome</keyword>
<gene>
    <name evidence="2" type="ORF">ACFS7Z_11075</name>
</gene>
<dbReference type="PANTHER" id="PTHR22916">
    <property type="entry name" value="GLYCOSYLTRANSFERASE"/>
    <property type="match status" value="1"/>
</dbReference>
<dbReference type="InterPro" id="IPR029044">
    <property type="entry name" value="Nucleotide-diphossugar_trans"/>
</dbReference>
<comment type="caution">
    <text evidence="2">The sequence shown here is derived from an EMBL/GenBank/DDBJ whole genome shotgun (WGS) entry which is preliminary data.</text>
</comment>
<organism evidence="2 3">
    <name type="scientific">Pontibacter toksunensis</name>
    <dbReference type="NCBI Taxonomy" id="1332631"/>
    <lineage>
        <taxon>Bacteria</taxon>
        <taxon>Pseudomonadati</taxon>
        <taxon>Bacteroidota</taxon>
        <taxon>Cytophagia</taxon>
        <taxon>Cytophagales</taxon>
        <taxon>Hymenobacteraceae</taxon>
        <taxon>Pontibacter</taxon>
    </lineage>
</organism>
<evidence type="ECO:0000259" key="1">
    <source>
        <dbReference type="Pfam" id="PF00535"/>
    </source>
</evidence>
<dbReference type="PANTHER" id="PTHR22916:SF3">
    <property type="entry name" value="UDP-GLCNAC:BETAGAL BETA-1,3-N-ACETYLGLUCOSAMINYLTRANSFERASE-LIKE PROTEIN 1"/>
    <property type="match status" value="1"/>
</dbReference>
<dbReference type="Proteomes" id="UP001597641">
    <property type="component" value="Unassembled WGS sequence"/>
</dbReference>
<dbReference type="Gene3D" id="3.90.550.10">
    <property type="entry name" value="Spore Coat Polysaccharide Biosynthesis Protein SpsA, Chain A"/>
    <property type="match status" value="1"/>
</dbReference>
<evidence type="ECO:0000313" key="2">
    <source>
        <dbReference type="EMBL" id="MFD3000906.1"/>
    </source>
</evidence>
<dbReference type="Pfam" id="PF00535">
    <property type="entry name" value="Glycos_transf_2"/>
    <property type="match status" value="1"/>
</dbReference>